<dbReference type="GeneID" id="105234065"/>
<proteinExistence type="predicted"/>
<feature type="region of interest" description="Disordered" evidence="1">
    <location>
        <begin position="586"/>
        <end position="613"/>
    </location>
</feature>
<dbReference type="Proteomes" id="UP001652620">
    <property type="component" value="Chromosome 4"/>
</dbReference>
<evidence type="ECO:0000256" key="1">
    <source>
        <dbReference type="SAM" id="MobiDB-lite"/>
    </source>
</evidence>
<dbReference type="GO" id="GO:0006886">
    <property type="term" value="P:intracellular protein transport"/>
    <property type="evidence" value="ECO:0007669"/>
    <property type="project" value="InterPro"/>
</dbReference>
<dbReference type="KEGG" id="bdr:105234065"/>
<reference evidence="3" key="1">
    <citation type="submission" date="2025-08" db="UniProtKB">
        <authorList>
            <consortium name="RefSeq"/>
        </authorList>
    </citation>
    <scope>IDENTIFICATION</scope>
    <source>
        <tissue evidence="3">Adult</tissue>
    </source>
</reference>
<evidence type="ECO:0000313" key="3">
    <source>
        <dbReference type="RefSeq" id="XP_011214590.3"/>
    </source>
</evidence>
<dbReference type="InParanoid" id="A0A6I9VLB4"/>
<protein>
    <submittedName>
        <fullName evidence="3">Uncharacterized protein LOC105234065 isoform X1</fullName>
    </submittedName>
</protein>
<accession>A0A6I9VLB4</accession>
<keyword evidence="2" id="KW-1185">Reference proteome</keyword>
<dbReference type="OrthoDB" id="7103806at2759"/>
<dbReference type="GO" id="GO:0043161">
    <property type="term" value="P:proteasome-mediated ubiquitin-dependent protein catabolic process"/>
    <property type="evidence" value="ECO:0007669"/>
    <property type="project" value="TreeGrafter"/>
</dbReference>
<dbReference type="PANTHER" id="PTHR46575:SF1">
    <property type="entry name" value="AMYLOID PROTEIN-BINDING PROTEIN 2"/>
    <property type="match status" value="1"/>
</dbReference>
<name>A0A6I9VLB4_BACDO</name>
<dbReference type="PANTHER" id="PTHR46575">
    <property type="entry name" value="AMYLOID PROTEIN-BINDING PROTEIN 2"/>
    <property type="match status" value="1"/>
</dbReference>
<dbReference type="AlphaFoldDB" id="A0A6I9VLB4"/>
<dbReference type="RefSeq" id="XP_011214590.3">
    <property type="nucleotide sequence ID" value="XM_011216288.4"/>
</dbReference>
<dbReference type="GO" id="GO:0031462">
    <property type="term" value="C:Cul2-RING ubiquitin ligase complex"/>
    <property type="evidence" value="ECO:0007669"/>
    <property type="project" value="TreeGrafter"/>
</dbReference>
<gene>
    <name evidence="3" type="primary">LOC105234065</name>
</gene>
<dbReference type="GO" id="GO:1990756">
    <property type="term" value="F:ubiquitin-like ligase-substrate adaptor activity"/>
    <property type="evidence" value="ECO:0007669"/>
    <property type="project" value="TreeGrafter"/>
</dbReference>
<organism evidence="2 3">
    <name type="scientific">Bactrocera dorsalis</name>
    <name type="common">Oriental fruit fly</name>
    <name type="synonym">Dacus dorsalis</name>
    <dbReference type="NCBI Taxonomy" id="27457"/>
    <lineage>
        <taxon>Eukaryota</taxon>
        <taxon>Metazoa</taxon>
        <taxon>Ecdysozoa</taxon>
        <taxon>Arthropoda</taxon>
        <taxon>Hexapoda</taxon>
        <taxon>Insecta</taxon>
        <taxon>Pterygota</taxon>
        <taxon>Neoptera</taxon>
        <taxon>Endopterygota</taxon>
        <taxon>Diptera</taxon>
        <taxon>Brachycera</taxon>
        <taxon>Muscomorpha</taxon>
        <taxon>Tephritoidea</taxon>
        <taxon>Tephritidae</taxon>
        <taxon>Bactrocera</taxon>
        <taxon>Bactrocera</taxon>
    </lineage>
</organism>
<dbReference type="InterPro" id="IPR042476">
    <property type="entry name" value="APPBP2"/>
</dbReference>
<sequence>MAPRFFRTTPTLYKQCINTFLDNVQLKLLTSRQLEFMPIALVTDILLHMARVDRLKVLVLEPLSKPFILDGLLRHENTTRKLLMCMALLEDIIPAYVKKVVENFILHSKNPVGQYPDLIDFGLRIGSFLSDVGWMLESIQIFNVVEAEIRLQGNSESVTIQLVDCLQRRLHCETLIWEFKAGRATIAELSILLRSIDFENVPKYLAVEIYTRSTEFHLVQHKIKEGYRCSAVIMQYLSESMPKKILVNALRVTAKACFAIRKFGLANVMIQQAIAMAATVFGRNHLIYADVLFDYAYFLLLFDKPRHAINIYDEVRKIRLRKLCNQSFLISLTDVAFANACYVRKHRSLTLIQNALRVLTRMLPIKNLLLASTLRLHLLIKHQISTDKYARFHRNCFLDFGKLVKIQTETVNICLDVHDDKNLFTAKNYFELARIYQAGKNYQHGKRYIAMCILVTKKGMGSSKKEIDDLRILEGYLKKTNEERDIIQKVKLEPWLLNRIETFDPAHEVKKPLSARFHGGLTRLYPPHKKFQKFLINLATTYNSKTENSQQNVDFWCITLLQLMYFNGMTEIQLCKLQSEPSLDIESDNETEVQSTDSDFSPENFNSPGSIAN</sequence>
<feature type="compositionally biased region" description="Polar residues" evidence="1">
    <location>
        <begin position="592"/>
        <end position="613"/>
    </location>
</feature>
<evidence type="ECO:0000313" key="2">
    <source>
        <dbReference type="Proteomes" id="UP001652620"/>
    </source>
</evidence>